<dbReference type="RefSeq" id="WP_344923111.1">
    <property type="nucleotide sequence ID" value="NZ_BAABAQ010000020.1"/>
</dbReference>
<sequence>MTAQAVTPNAYSPYATADPTQRHVFASFFGADPLPNVLALAGCEEFAVVPSEPLTDTDPDNPHAGLCLDCVAAMRGKLRRAEGKVTDCRFCNMGTTHDGLCALCRQEAHDEWWPIRPVSDTVPAGAVPQRIVKPRPGDVPADVRLPDGARMVDDSTVFANPHTTEWAIDSEITVDEDDARSYVVDVYREWLTAPYADTEWPHLAEQRRKILAQLPALKGRSLVCSCEADSPCCADVLLELANPRPQPRHRDLYSTIDIGEETLRWCEKPDCDRLVRQGVKNCCTACAVAADGRYEIHAHSDGCDQRWEQRRSHLPRLGS</sequence>
<accession>A0ABP8BKV9</accession>
<evidence type="ECO:0000313" key="3">
    <source>
        <dbReference type="Proteomes" id="UP001501251"/>
    </source>
</evidence>
<evidence type="ECO:0000259" key="1">
    <source>
        <dbReference type="Pfam" id="PF14216"/>
    </source>
</evidence>
<reference evidence="3" key="1">
    <citation type="journal article" date="2019" name="Int. J. Syst. Evol. Microbiol.">
        <title>The Global Catalogue of Microorganisms (GCM) 10K type strain sequencing project: providing services to taxonomists for standard genome sequencing and annotation.</title>
        <authorList>
            <consortium name="The Broad Institute Genomics Platform"/>
            <consortium name="The Broad Institute Genome Sequencing Center for Infectious Disease"/>
            <person name="Wu L."/>
            <person name="Ma J."/>
        </authorList>
    </citation>
    <scope>NUCLEOTIDE SEQUENCE [LARGE SCALE GENOMIC DNA]</scope>
    <source>
        <strain evidence="3">JCM 17388</strain>
    </source>
</reference>
<proteinExistence type="predicted"/>
<dbReference type="Proteomes" id="UP001501251">
    <property type="component" value="Unassembled WGS sequence"/>
</dbReference>
<dbReference type="InterPro" id="IPR025475">
    <property type="entry name" value="DUF4326"/>
</dbReference>
<name>A0ABP8BKV9_9ACTN</name>
<evidence type="ECO:0000313" key="2">
    <source>
        <dbReference type="EMBL" id="GAA4209201.1"/>
    </source>
</evidence>
<organism evidence="2 3">
    <name type="scientific">Streptosporangium oxazolinicum</name>
    <dbReference type="NCBI Taxonomy" id="909287"/>
    <lineage>
        <taxon>Bacteria</taxon>
        <taxon>Bacillati</taxon>
        <taxon>Actinomycetota</taxon>
        <taxon>Actinomycetes</taxon>
        <taxon>Streptosporangiales</taxon>
        <taxon>Streptosporangiaceae</taxon>
        <taxon>Streptosporangium</taxon>
    </lineage>
</organism>
<comment type="caution">
    <text evidence="2">The sequence shown here is derived from an EMBL/GenBank/DDBJ whole genome shotgun (WGS) entry which is preliminary data.</text>
</comment>
<dbReference type="Pfam" id="PF14216">
    <property type="entry name" value="DUF4326"/>
    <property type="match status" value="1"/>
</dbReference>
<protein>
    <recommendedName>
        <fullName evidence="1">DUF4326 domain-containing protein</fullName>
    </recommendedName>
</protein>
<gene>
    <name evidence="2" type="ORF">GCM10022252_75370</name>
</gene>
<feature type="domain" description="DUF4326" evidence="1">
    <location>
        <begin position="143"/>
        <end position="239"/>
    </location>
</feature>
<keyword evidence="3" id="KW-1185">Reference proteome</keyword>
<dbReference type="EMBL" id="BAABAQ010000020">
    <property type="protein sequence ID" value="GAA4209201.1"/>
    <property type="molecule type" value="Genomic_DNA"/>
</dbReference>